<dbReference type="EMBL" id="QWGR01000022">
    <property type="protein sequence ID" value="RIJ45609.1"/>
    <property type="molecule type" value="Genomic_DNA"/>
</dbReference>
<organism evidence="1 2">
    <name type="scientific">Maribellus luteus</name>
    <dbReference type="NCBI Taxonomy" id="2305463"/>
    <lineage>
        <taxon>Bacteria</taxon>
        <taxon>Pseudomonadati</taxon>
        <taxon>Bacteroidota</taxon>
        <taxon>Bacteroidia</taxon>
        <taxon>Marinilabiliales</taxon>
        <taxon>Prolixibacteraceae</taxon>
        <taxon>Maribellus</taxon>
    </lineage>
</organism>
<keyword evidence="2" id="KW-1185">Reference proteome</keyword>
<reference evidence="1 2" key="1">
    <citation type="submission" date="2018-08" db="EMBL/GenBank/DDBJ databases">
        <title>Pallidiluteibacterium maritimus gen. nov., sp. nov., isolated from coastal sediment.</title>
        <authorList>
            <person name="Zhou L.Y."/>
        </authorList>
    </citation>
    <scope>NUCLEOTIDE SEQUENCE [LARGE SCALE GENOMIC DNA]</scope>
    <source>
        <strain evidence="1 2">XSD2</strain>
    </source>
</reference>
<dbReference type="SUPFAM" id="SSF56935">
    <property type="entry name" value="Porins"/>
    <property type="match status" value="1"/>
</dbReference>
<dbReference type="AlphaFoldDB" id="A0A399SRS8"/>
<evidence type="ECO:0008006" key="3">
    <source>
        <dbReference type="Google" id="ProtNLM"/>
    </source>
</evidence>
<accession>A0A399SRS8</accession>
<evidence type="ECO:0000313" key="2">
    <source>
        <dbReference type="Proteomes" id="UP000265926"/>
    </source>
</evidence>
<dbReference type="Proteomes" id="UP000265926">
    <property type="component" value="Unassembled WGS sequence"/>
</dbReference>
<evidence type="ECO:0000313" key="1">
    <source>
        <dbReference type="EMBL" id="RIJ45609.1"/>
    </source>
</evidence>
<sequence>MLTKKGLNFELSGFVRNDFIYDTHRNVDACDHLLDFFPTKPVYDANGEDLNAIGTAQILNTFSRIGSRFSGLEMGNTKISAYVEVDFTGGANTPTVRLRHAYTQLEWAQSKLLFGRVWHPLFIEKVYPSTLNENTGLPFQVFNRSPQLRYTRGLNDNLDLILAAIYQFDYANNGPDGKNYHYQRDALWPNLHAQIQYYDEHWTAGFAADWKTILPRTSVTGTNGTFKADEKLSTIALLAYMKYSKGKFELKAKSMFGQNVCENLMPSGYAVATIDEQTGKETYTPFNHLYNWINFTYGKEWKFGLYAGMLTNFGTSENVEGDIYGFATDAKNMYKLSPQLIYNYKNFMFGVEISLTTVAYGENNKADKAKVINTDNVSNFRSMLSVAYNF</sequence>
<gene>
    <name evidence="1" type="ORF">D1614_22220</name>
</gene>
<name>A0A399SRS8_9BACT</name>
<protein>
    <recommendedName>
        <fullName evidence="3">Porin</fullName>
    </recommendedName>
</protein>
<comment type="caution">
    <text evidence="1">The sequence shown here is derived from an EMBL/GenBank/DDBJ whole genome shotgun (WGS) entry which is preliminary data.</text>
</comment>
<proteinExistence type="predicted"/>